<evidence type="ECO:0000313" key="4">
    <source>
        <dbReference type="Proteomes" id="UP001344906"/>
    </source>
</evidence>
<name>A0ABQ6FPQ2_9CHLR</name>
<keyword evidence="2" id="KW-0812">Transmembrane</keyword>
<organism evidence="3 4">
    <name type="scientific">Dictyobacter halimunensis</name>
    <dbReference type="NCBI Taxonomy" id="3026934"/>
    <lineage>
        <taxon>Bacteria</taxon>
        <taxon>Bacillati</taxon>
        <taxon>Chloroflexota</taxon>
        <taxon>Ktedonobacteria</taxon>
        <taxon>Ktedonobacterales</taxon>
        <taxon>Dictyobacteraceae</taxon>
        <taxon>Dictyobacter</taxon>
    </lineage>
</organism>
<feature type="transmembrane region" description="Helical" evidence="2">
    <location>
        <begin position="111"/>
        <end position="129"/>
    </location>
</feature>
<proteinExistence type="predicted"/>
<dbReference type="RefSeq" id="WP_338248971.1">
    <property type="nucleotide sequence ID" value="NZ_BSRI01000001.1"/>
</dbReference>
<protein>
    <recommendedName>
        <fullName evidence="5">Adhesin domain-containing protein</fullName>
    </recommendedName>
</protein>
<evidence type="ECO:0000256" key="1">
    <source>
        <dbReference type="SAM" id="MobiDB-lite"/>
    </source>
</evidence>
<comment type="caution">
    <text evidence="3">The sequence shown here is derived from an EMBL/GenBank/DDBJ whole genome shotgun (WGS) entry which is preliminary data.</text>
</comment>
<feature type="transmembrane region" description="Helical" evidence="2">
    <location>
        <begin position="87"/>
        <end position="105"/>
    </location>
</feature>
<dbReference type="Proteomes" id="UP001344906">
    <property type="component" value="Unassembled WGS sequence"/>
</dbReference>
<evidence type="ECO:0000313" key="3">
    <source>
        <dbReference type="EMBL" id="GLV55004.1"/>
    </source>
</evidence>
<gene>
    <name evidence="3" type="ORF">KDH_18510</name>
</gene>
<keyword evidence="4" id="KW-1185">Reference proteome</keyword>
<reference evidence="3 4" key="1">
    <citation type="submission" date="2023-02" db="EMBL/GenBank/DDBJ databases">
        <title>Dictyobacter halimunensis sp. nov., a new member of the class Ktedonobacteria from forest soil in a geothermal area.</title>
        <authorList>
            <person name="Rachmania M.K."/>
            <person name="Ningsih F."/>
            <person name="Sakai Y."/>
            <person name="Yabe S."/>
            <person name="Yokota A."/>
            <person name="Sjamsuridzal W."/>
        </authorList>
    </citation>
    <scope>NUCLEOTIDE SEQUENCE [LARGE SCALE GENOMIC DNA]</scope>
    <source>
        <strain evidence="3 4">S3.2.2.5</strain>
    </source>
</reference>
<keyword evidence="2" id="KW-1133">Transmembrane helix</keyword>
<keyword evidence="2" id="KW-0472">Membrane</keyword>
<accession>A0ABQ6FPQ2</accession>
<evidence type="ECO:0008006" key="5">
    <source>
        <dbReference type="Google" id="ProtNLM"/>
    </source>
</evidence>
<evidence type="ECO:0000256" key="2">
    <source>
        <dbReference type="SAM" id="Phobius"/>
    </source>
</evidence>
<dbReference type="EMBL" id="BSRI01000001">
    <property type="protein sequence ID" value="GLV55004.1"/>
    <property type="molecule type" value="Genomic_DNA"/>
</dbReference>
<feature type="region of interest" description="Disordered" evidence="1">
    <location>
        <begin position="1"/>
        <end position="77"/>
    </location>
</feature>
<sequence>MNNQESMFSPHEETEKQPVPDMTYQPRIINNDPHEQEPAIQQPWLPPLSSDPDSSEHSYGEGYANSQQQESMGEKLRPQQFKRNEKWIYLLVGIGIGIVIASSSGASVKGLFPLIFLLIGGLAFWVFTGKREMEEEPIRTFSVQNMAGLVVDNPVGTMRIRRGDSNNIVVKATKRTQGRYARMEDLNVVYIQEGDRLTIKGGNNARHTGVSMLSGIDLDIAVPQNCDVQAYQHIGSIELDGVNGQFQLKLNIGSIEARDVVLRRQSSITNNIGEFKLFGELDSTGTYECHTNIGDIQLHLPSTSAFEVHSHTNIGSFENQFASNVVGEAPRARINTHVNVGAVNIYKIL</sequence>